<comment type="caution">
    <text evidence="2">The sequence shown here is derived from an EMBL/GenBank/DDBJ whole genome shotgun (WGS) entry which is preliminary data.</text>
</comment>
<organism evidence="2 3">
    <name type="scientific">Aldrovandia affinis</name>
    <dbReference type="NCBI Taxonomy" id="143900"/>
    <lineage>
        <taxon>Eukaryota</taxon>
        <taxon>Metazoa</taxon>
        <taxon>Chordata</taxon>
        <taxon>Craniata</taxon>
        <taxon>Vertebrata</taxon>
        <taxon>Euteleostomi</taxon>
        <taxon>Actinopterygii</taxon>
        <taxon>Neopterygii</taxon>
        <taxon>Teleostei</taxon>
        <taxon>Notacanthiformes</taxon>
        <taxon>Halosauridae</taxon>
        <taxon>Aldrovandia</taxon>
    </lineage>
</organism>
<name>A0AAD7RWY5_9TELE</name>
<sequence length="89" mass="9543">MQVLFPTPHRALSETSTQGRLCGGEATGSATPGPAPPQLGSVHGVDAGRSLIPVPGMTRTERAHLFVTRVSSRQGFCDWEEKESEARRV</sequence>
<dbReference type="AlphaFoldDB" id="A0AAD7RWY5"/>
<keyword evidence="3" id="KW-1185">Reference proteome</keyword>
<accession>A0AAD7RWY5</accession>
<evidence type="ECO:0000313" key="2">
    <source>
        <dbReference type="EMBL" id="KAJ8391780.1"/>
    </source>
</evidence>
<reference evidence="2" key="1">
    <citation type="journal article" date="2023" name="Science">
        <title>Genome structures resolve the early diversification of teleost fishes.</title>
        <authorList>
            <person name="Parey E."/>
            <person name="Louis A."/>
            <person name="Montfort J."/>
            <person name="Bouchez O."/>
            <person name="Roques C."/>
            <person name="Iampietro C."/>
            <person name="Lluch J."/>
            <person name="Castinel A."/>
            <person name="Donnadieu C."/>
            <person name="Desvignes T."/>
            <person name="Floi Bucao C."/>
            <person name="Jouanno E."/>
            <person name="Wen M."/>
            <person name="Mejri S."/>
            <person name="Dirks R."/>
            <person name="Jansen H."/>
            <person name="Henkel C."/>
            <person name="Chen W.J."/>
            <person name="Zahm M."/>
            <person name="Cabau C."/>
            <person name="Klopp C."/>
            <person name="Thompson A.W."/>
            <person name="Robinson-Rechavi M."/>
            <person name="Braasch I."/>
            <person name="Lecointre G."/>
            <person name="Bobe J."/>
            <person name="Postlethwait J.H."/>
            <person name="Berthelot C."/>
            <person name="Roest Crollius H."/>
            <person name="Guiguen Y."/>
        </authorList>
    </citation>
    <scope>NUCLEOTIDE SEQUENCE</scope>
    <source>
        <strain evidence="2">NC1722</strain>
    </source>
</reference>
<protein>
    <submittedName>
        <fullName evidence="2">Uncharacterized protein</fullName>
    </submittedName>
</protein>
<feature type="region of interest" description="Disordered" evidence="1">
    <location>
        <begin position="1"/>
        <end position="47"/>
    </location>
</feature>
<evidence type="ECO:0000313" key="3">
    <source>
        <dbReference type="Proteomes" id="UP001221898"/>
    </source>
</evidence>
<proteinExistence type="predicted"/>
<dbReference type="Proteomes" id="UP001221898">
    <property type="component" value="Unassembled WGS sequence"/>
</dbReference>
<evidence type="ECO:0000256" key="1">
    <source>
        <dbReference type="SAM" id="MobiDB-lite"/>
    </source>
</evidence>
<dbReference type="EMBL" id="JAINUG010000153">
    <property type="protein sequence ID" value="KAJ8391780.1"/>
    <property type="molecule type" value="Genomic_DNA"/>
</dbReference>
<gene>
    <name evidence="2" type="ORF">AAFF_G00085520</name>
</gene>